<evidence type="ECO:0000313" key="2">
    <source>
        <dbReference type="EMBL" id="OGZ01121.1"/>
    </source>
</evidence>
<dbReference type="EMBL" id="MHLC01000021">
    <property type="protein sequence ID" value="OGZ01121.1"/>
    <property type="molecule type" value="Genomic_DNA"/>
</dbReference>
<dbReference type="Proteomes" id="UP000178495">
    <property type="component" value="Unassembled WGS sequence"/>
</dbReference>
<keyword evidence="1" id="KW-0472">Membrane</keyword>
<sequence length="119" mass="13365">MKIKKFYWPTFIFWAYALLIILIIFALYGLKGLEWGQEGSFFGDIGIFGLFIQYFLGLAGILAINPVIIGLGLVSCGDGFLSLCLPSMYGVIFNLLFLSFIIFIINYIVVKFILSKKGN</sequence>
<name>A0A1G2CKE7_9BACT</name>
<evidence type="ECO:0000313" key="3">
    <source>
        <dbReference type="Proteomes" id="UP000178495"/>
    </source>
</evidence>
<feature type="transmembrane region" description="Helical" evidence="1">
    <location>
        <begin position="6"/>
        <end position="30"/>
    </location>
</feature>
<comment type="caution">
    <text evidence="2">The sequence shown here is derived from an EMBL/GenBank/DDBJ whole genome shotgun (WGS) entry which is preliminary data.</text>
</comment>
<organism evidence="2 3">
    <name type="scientific">Candidatus Liptonbacteria bacterium RIFCSPLOWO2_01_FULL_56_20</name>
    <dbReference type="NCBI Taxonomy" id="1798652"/>
    <lineage>
        <taxon>Bacteria</taxon>
        <taxon>Candidatus Liptoniibacteriota</taxon>
    </lineage>
</organism>
<evidence type="ECO:0000256" key="1">
    <source>
        <dbReference type="SAM" id="Phobius"/>
    </source>
</evidence>
<feature type="transmembrane region" description="Helical" evidence="1">
    <location>
        <begin position="42"/>
        <end position="68"/>
    </location>
</feature>
<protein>
    <submittedName>
        <fullName evidence="2">Uncharacterized protein</fullName>
    </submittedName>
</protein>
<keyword evidence="1" id="KW-0812">Transmembrane</keyword>
<proteinExistence type="predicted"/>
<dbReference type="STRING" id="1798652.A3A43_00575"/>
<dbReference type="AlphaFoldDB" id="A0A1G2CKE7"/>
<reference evidence="2 3" key="1">
    <citation type="journal article" date="2016" name="Nat. Commun.">
        <title>Thousands of microbial genomes shed light on interconnected biogeochemical processes in an aquifer system.</title>
        <authorList>
            <person name="Anantharaman K."/>
            <person name="Brown C.T."/>
            <person name="Hug L.A."/>
            <person name="Sharon I."/>
            <person name="Castelle C.J."/>
            <person name="Probst A.J."/>
            <person name="Thomas B.C."/>
            <person name="Singh A."/>
            <person name="Wilkins M.J."/>
            <person name="Karaoz U."/>
            <person name="Brodie E.L."/>
            <person name="Williams K.H."/>
            <person name="Hubbard S.S."/>
            <person name="Banfield J.F."/>
        </authorList>
    </citation>
    <scope>NUCLEOTIDE SEQUENCE [LARGE SCALE GENOMIC DNA]</scope>
</reference>
<gene>
    <name evidence="2" type="ORF">A3A43_00575</name>
</gene>
<keyword evidence="1" id="KW-1133">Transmembrane helix</keyword>
<accession>A0A1G2CKE7</accession>
<feature type="transmembrane region" description="Helical" evidence="1">
    <location>
        <begin position="88"/>
        <end position="114"/>
    </location>
</feature>